<dbReference type="AlphaFoldDB" id="A0A2P8FD16"/>
<keyword evidence="2" id="KW-1185">Reference proteome</keyword>
<accession>A0A2P8FD16</accession>
<organism evidence="1 2">
    <name type="scientific">Shimia abyssi</name>
    <dbReference type="NCBI Taxonomy" id="1662395"/>
    <lineage>
        <taxon>Bacteria</taxon>
        <taxon>Pseudomonadati</taxon>
        <taxon>Pseudomonadota</taxon>
        <taxon>Alphaproteobacteria</taxon>
        <taxon>Rhodobacterales</taxon>
        <taxon>Roseobacteraceae</taxon>
    </lineage>
</organism>
<evidence type="ECO:0000313" key="2">
    <source>
        <dbReference type="Proteomes" id="UP000240418"/>
    </source>
</evidence>
<dbReference type="EMBL" id="PYGJ01000005">
    <property type="protein sequence ID" value="PSL19613.1"/>
    <property type="molecule type" value="Genomic_DNA"/>
</dbReference>
<reference evidence="1 2" key="1">
    <citation type="submission" date="2018-03" db="EMBL/GenBank/DDBJ databases">
        <title>Genomic Encyclopedia of Archaeal and Bacterial Type Strains, Phase II (KMG-II): from individual species to whole genera.</title>
        <authorList>
            <person name="Goeker M."/>
        </authorList>
    </citation>
    <scope>NUCLEOTIDE SEQUENCE [LARGE SCALE GENOMIC DNA]</scope>
    <source>
        <strain evidence="1 2">DSM 100673</strain>
    </source>
</reference>
<gene>
    <name evidence="1" type="ORF">CLV88_10535</name>
</gene>
<sequence length="38" mass="4768">MNLHAAKTLLVEDRMDWHKPHVAWFGVRMYRSSRRRWE</sequence>
<comment type="caution">
    <text evidence="1">The sequence shown here is derived from an EMBL/GenBank/DDBJ whole genome shotgun (WGS) entry which is preliminary data.</text>
</comment>
<evidence type="ECO:0000313" key="1">
    <source>
        <dbReference type="EMBL" id="PSL19613.1"/>
    </source>
</evidence>
<name>A0A2P8FD16_9RHOB</name>
<protein>
    <submittedName>
        <fullName evidence="1">Uncharacterized protein</fullName>
    </submittedName>
</protein>
<dbReference type="Proteomes" id="UP000240418">
    <property type="component" value="Unassembled WGS sequence"/>
</dbReference>
<proteinExistence type="predicted"/>